<evidence type="ECO:0000256" key="1">
    <source>
        <dbReference type="SAM" id="SignalP"/>
    </source>
</evidence>
<feature type="signal peptide" evidence="1">
    <location>
        <begin position="1"/>
        <end position="29"/>
    </location>
</feature>
<proteinExistence type="predicted"/>
<reference evidence="2 3" key="1">
    <citation type="submission" date="2018-09" db="EMBL/GenBank/DDBJ databases">
        <authorList>
            <person name="Zhu H."/>
        </authorList>
    </citation>
    <scope>NUCLEOTIDE SEQUENCE [LARGE SCALE GENOMIC DNA]</scope>
    <source>
        <strain evidence="2 3">K2R01-6</strain>
    </source>
</reference>
<dbReference type="RefSeq" id="WP_119760051.1">
    <property type="nucleotide sequence ID" value="NZ_QYUM01000002.1"/>
</dbReference>
<name>A0A418WR47_9SPHN</name>
<dbReference type="OrthoDB" id="7211066at2"/>
<dbReference type="Proteomes" id="UP000286100">
    <property type="component" value="Unassembled WGS sequence"/>
</dbReference>
<evidence type="ECO:0000313" key="3">
    <source>
        <dbReference type="Proteomes" id="UP000286100"/>
    </source>
</evidence>
<organism evidence="2 3">
    <name type="scientific">Sphingomonas cavernae</name>
    <dbReference type="NCBI Taxonomy" id="2320861"/>
    <lineage>
        <taxon>Bacteria</taxon>
        <taxon>Pseudomonadati</taxon>
        <taxon>Pseudomonadota</taxon>
        <taxon>Alphaproteobacteria</taxon>
        <taxon>Sphingomonadales</taxon>
        <taxon>Sphingomonadaceae</taxon>
        <taxon>Sphingomonas</taxon>
    </lineage>
</organism>
<keyword evidence="1" id="KW-0732">Signal</keyword>
<gene>
    <name evidence="2" type="ORF">D3876_05075</name>
</gene>
<protein>
    <submittedName>
        <fullName evidence="2">Uncharacterized protein</fullName>
    </submittedName>
</protein>
<feature type="chain" id="PRO_5019427528" evidence="1">
    <location>
        <begin position="30"/>
        <end position="175"/>
    </location>
</feature>
<accession>A0A418WR47</accession>
<comment type="caution">
    <text evidence="2">The sequence shown here is derived from an EMBL/GenBank/DDBJ whole genome shotgun (WGS) entry which is preliminary data.</text>
</comment>
<sequence length="175" mass="18060">MPHDPSSLRFLCPLLLPLGIAALALPAAAQTPPSKPQTAEDAAKSIVTDPLEDTNIQGKKIPAALSRIGDNPYSRSGTQSCQAIASAVTELDGALGPDFDEPPASGPSTDAKAISTAKDVAFGFIPGRGLIREVSGANKAEQRYNHAVYAGLARRAFLKGMGAQRGCKAPAAPRS</sequence>
<evidence type="ECO:0000313" key="2">
    <source>
        <dbReference type="EMBL" id="RJF93676.1"/>
    </source>
</evidence>
<dbReference type="AlphaFoldDB" id="A0A418WR47"/>
<dbReference type="EMBL" id="QYUM01000002">
    <property type="protein sequence ID" value="RJF93676.1"/>
    <property type="molecule type" value="Genomic_DNA"/>
</dbReference>
<keyword evidence="3" id="KW-1185">Reference proteome</keyword>